<evidence type="ECO:0000313" key="9">
    <source>
        <dbReference type="EMBL" id="KAF2113825.1"/>
    </source>
</evidence>
<dbReference type="Gene3D" id="1.20.1250.20">
    <property type="entry name" value="MFS general substrate transporter like domains"/>
    <property type="match status" value="1"/>
</dbReference>
<dbReference type="GO" id="GO:0022857">
    <property type="term" value="F:transmembrane transporter activity"/>
    <property type="evidence" value="ECO:0007669"/>
    <property type="project" value="InterPro"/>
</dbReference>
<dbReference type="PANTHER" id="PTHR23501:SF177">
    <property type="entry name" value="MAJOR FACILITATOR SUPERFAMILY (MFS) PROFILE DOMAIN-CONTAINING PROTEIN-RELATED"/>
    <property type="match status" value="1"/>
</dbReference>
<dbReference type="InterPro" id="IPR020846">
    <property type="entry name" value="MFS_dom"/>
</dbReference>
<feature type="transmembrane region" description="Helical" evidence="7">
    <location>
        <begin position="132"/>
        <end position="153"/>
    </location>
</feature>
<dbReference type="Proteomes" id="UP000799770">
    <property type="component" value="Unassembled WGS sequence"/>
</dbReference>
<dbReference type="SUPFAM" id="SSF103473">
    <property type="entry name" value="MFS general substrate transporter"/>
    <property type="match status" value="1"/>
</dbReference>
<feature type="transmembrane region" description="Helical" evidence="7">
    <location>
        <begin position="398"/>
        <end position="420"/>
    </location>
</feature>
<dbReference type="PRINTS" id="PR01036">
    <property type="entry name" value="TCRTETB"/>
</dbReference>
<feature type="transmembrane region" description="Helical" evidence="7">
    <location>
        <begin position="309"/>
        <end position="330"/>
    </location>
</feature>
<proteinExistence type="predicted"/>
<dbReference type="CDD" id="cd17502">
    <property type="entry name" value="MFS_Azr1_MDR_like"/>
    <property type="match status" value="1"/>
</dbReference>
<feature type="domain" description="Major facilitator superfamily (MFS) profile" evidence="8">
    <location>
        <begin position="42"/>
        <end position="528"/>
    </location>
</feature>
<evidence type="ECO:0000259" key="8">
    <source>
        <dbReference type="PROSITE" id="PS50850"/>
    </source>
</evidence>
<keyword evidence="5 7" id="KW-0472">Membrane</keyword>
<evidence type="ECO:0000256" key="5">
    <source>
        <dbReference type="ARBA" id="ARBA00023136"/>
    </source>
</evidence>
<dbReference type="FunFam" id="1.20.1720.10:FF:000012">
    <property type="entry name" value="MFS toxin efflux pump (AflT)"/>
    <property type="match status" value="1"/>
</dbReference>
<name>A0A6A5Z323_9PLEO</name>
<feature type="transmembrane region" description="Helical" evidence="7">
    <location>
        <begin position="165"/>
        <end position="185"/>
    </location>
</feature>
<dbReference type="Gene3D" id="1.20.1720.10">
    <property type="entry name" value="Multidrug resistance protein D"/>
    <property type="match status" value="1"/>
</dbReference>
<dbReference type="InterPro" id="IPR036259">
    <property type="entry name" value="MFS_trans_sf"/>
</dbReference>
<feature type="transmembrane region" description="Helical" evidence="7">
    <location>
        <begin position="342"/>
        <end position="365"/>
    </location>
</feature>
<dbReference type="AlphaFoldDB" id="A0A6A5Z323"/>
<feature type="region of interest" description="Disordered" evidence="6">
    <location>
        <begin position="1"/>
        <end position="29"/>
    </location>
</feature>
<organism evidence="9 10">
    <name type="scientific">Lophiotrema nucula</name>
    <dbReference type="NCBI Taxonomy" id="690887"/>
    <lineage>
        <taxon>Eukaryota</taxon>
        <taxon>Fungi</taxon>
        <taxon>Dikarya</taxon>
        <taxon>Ascomycota</taxon>
        <taxon>Pezizomycotina</taxon>
        <taxon>Dothideomycetes</taxon>
        <taxon>Pleosporomycetidae</taxon>
        <taxon>Pleosporales</taxon>
        <taxon>Lophiotremataceae</taxon>
        <taxon>Lophiotrema</taxon>
    </lineage>
</organism>
<dbReference type="PROSITE" id="PS50850">
    <property type="entry name" value="MFS"/>
    <property type="match status" value="1"/>
</dbReference>
<feature type="transmembrane region" description="Helical" evidence="7">
    <location>
        <begin position="507"/>
        <end position="524"/>
    </location>
</feature>
<sequence>MTASCDEPVSVPPPLEPSSKAGTPEDGIDESEYPSGLRLAAILMALVFSIFLASLDLTIISTAIPEITDKFQSLNDVGWYASALFLPVAATQSMWGKAFKYFPIKTVFIFSIFVFEVGSLLCGIAPDSDTFIVGRAITGIGVAGTFSGCYIIIAFSSPPRARPALTGVLGSTYAVASIVGPLIGGALTDGPGWRWCFYINLPFGGVAAVAIFVTFHPPKAARPTPATLKEKLLQMDIQGAILICAAVVCYLLALQQGGVVIPWKSSRCIGLLVGSGLISLTFGLNEWWMAERALIHPKFLRDRTIVSGCWFCFFIAGNFYILLFYLPIYFQAVKGASAMNSGIRLLPLILGMTLFQVLVGIIITAWGVFNPFMIGGAALASVGSGLLMKLAVDSPASMWIGYQTIAGIGLGLCFTIPIIVTQRITKASEVSTATALVLFSQSLGGSLIVSAAQAVFQNVLVKHLAISNPTLNPLSIATADATTLRHEFASTEISGILDSYVHGLRSAFALSIPMAGIAMLLAFVPKWIHLSKFDSGEGSNHQSKL</sequence>
<dbReference type="GO" id="GO:0005886">
    <property type="term" value="C:plasma membrane"/>
    <property type="evidence" value="ECO:0007669"/>
    <property type="project" value="TreeGrafter"/>
</dbReference>
<dbReference type="FunFam" id="1.20.1250.20:FF:000196">
    <property type="entry name" value="MFS toxin efflux pump (AflT)"/>
    <property type="match status" value="1"/>
</dbReference>
<keyword evidence="2" id="KW-0813">Transport</keyword>
<feature type="transmembrane region" description="Helical" evidence="7">
    <location>
        <begin position="197"/>
        <end position="216"/>
    </location>
</feature>
<evidence type="ECO:0000256" key="2">
    <source>
        <dbReference type="ARBA" id="ARBA00022448"/>
    </source>
</evidence>
<protein>
    <submittedName>
        <fullName evidence="9">DNA repair protein RAD50</fullName>
    </submittedName>
</protein>
<feature type="transmembrane region" description="Helical" evidence="7">
    <location>
        <begin position="269"/>
        <end position="288"/>
    </location>
</feature>
<evidence type="ECO:0000256" key="7">
    <source>
        <dbReference type="SAM" id="Phobius"/>
    </source>
</evidence>
<gene>
    <name evidence="9" type="ORF">BDV96DRAFT_118232</name>
</gene>
<feature type="transmembrane region" description="Helical" evidence="7">
    <location>
        <begin position="107"/>
        <end position="126"/>
    </location>
</feature>
<dbReference type="InterPro" id="IPR011701">
    <property type="entry name" value="MFS"/>
</dbReference>
<evidence type="ECO:0000256" key="4">
    <source>
        <dbReference type="ARBA" id="ARBA00022989"/>
    </source>
</evidence>
<reference evidence="9" key="1">
    <citation type="journal article" date="2020" name="Stud. Mycol.">
        <title>101 Dothideomycetes genomes: a test case for predicting lifestyles and emergence of pathogens.</title>
        <authorList>
            <person name="Haridas S."/>
            <person name="Albert R."/>
            <person name="Binder M."/>
            <person name="Bloem J."/>
            <person name="Labutti K."/>
            <person name="Salamov A."/>
            <person name="Andreopoulos B."/>
            <person name="Baker S."/>
            <person name="Barry K."/>
            <person name="Bills G."/>
            <person name="Bluhm B."/>
            <person name="Cannon C."/>
            <person name="Castanera R."/>
            <person name="Culley D."/>
            <person name="Daum C."/>
            <person name="Ezra D."/>
            <person name="Gonzalez J."/>
            <person name="Henrissat B."/>
            <person name="Kuo A."/>
            <person name="Liang C."/>
            <person name="Lipzen A."/>
            <person name="Lutzoni F."/>
            <person name="Magnuson J."/>
            <person name="Mondo S."/>
            <person name="Nolan M."/>
            <person name="Ohm R."/>
            <person name="Pangilinan J."/>
            <person name="Park H.-J."/>
            <person name="Ramirez L."/>
            <person name="Alfaro M."/>
            <person name="Sun H."/>
            <person name="Tritt A."/>
            <person name="Yoshinaga Y."/>
            <person name="Zwiers L.-H."/>
            <person name="Turgeon B."/>
            <person name="Goodwin S."/>
            <person name="Spatafora J."/>
            <person name="Crous P."/>
            <person name="Grigoriev I."/>
        </authorList>
    </citation>
    <scope>NUCLEOTIDE SEQUENCE</scope>
    <source>
        <strain evidence="9">CBS 627.86</strain>
    </source>
</reference>
<feature type="transmembrane region" description="Helical" evidence="7">
    <location>
        <begin position="39"/>
        <end position="65"/>
    </location>
</feature>
<dbReference type="PANTHER" id="PTHR23501">
    <property type="entry name" value="MAJOR FACILITATOR SUPERFAMILY"/>
    <property type="match status" value="1"/>
</dbReference>
<feature type="transmembrane region" description="Helical" evidence="7">
    <location>
        <begin position="432"/>
        <end position="456"/>
    </location>
</feature>
<dbReference type="Pfam" id="PF07690">
    <property type="entry name" value="MFS_1"/>
    <property type="match status" value="1"/>
</dbReference>
<accession>A0A6A5Z323</accession>
<evidence type="ECO:0000256" key="1">
    <source>
        <dbReference type="ARBA" id="ARBA00004141"/>
    </source>
</evidence>
<keyword evidence="10" id="KW-1185">Reference proteome</keyword>
<dbReference type="EMBL" id="ML977327">
    <property type="protein sequence ID" value="KAF2113825.1"/>
    <property type="molecule type" value="Genomic_DNA"/>
</dbReference>
<keyword evidence="3 7" id="KW-0812">Transmembrane</keyword>
<evidence type="ECO:0000256" key="3">
    <source>
        <dbReference type="ARBA" id="ARBA00022692"/>
    </source>
</evidence>
<evidence type="ECO:0000256" key="6">
    <source>
        <dbReference type="SAM" id="MobiDB-lite"/>
    </source>
</evidence>
<dbReference type="OrthoDB" id="10021397at2759"/>
<evidence type="ECO:0000313" key="10">
    <source>
        <dbReference type="Proteomes" id="UP000799770"/>
    </source>
</evidence>
<feature type="transmembrane region" description="Helical" evidence="7">
    <location>
        <begin position="77"/>
        <end position="95"/>
    </location>
</feature>
<feature type="transmembrane region" description="Helical" evidence="7">
    <location>
        <begin position="237"/>
        <end position="257"/>
    </location>
</feature>
<keyword evidence="4 7" id="KW-1133">Transmembrane helix</keyword>
<comment type="subcellular location">
    <subcellularLocation>
        <location evidence="1">Membrane</location>
        <topology evidence="1">Multi-pass membrane protein</topology>
    </subcellularLocation>
</comment>